<dbReference type="EMBL" id="AWVA01000057">
    <property type="protein sequence ID" value="ERJ76482.1"/>
    <property type="molecule type" value="Genomic_DNA"/>
</dbReference>
<gene>
    <name evidence="1" type="ORF">HMPREF1557_00959</name>
</gene>
<sequence>MENEVDNGNGYNTNDVGSKAWSIIVEILTGIVVLEEGAGSIIWNPCSKSRGVA</sequence>
<dbReference type="HOGENOM" id="CLU_3066856_0_0_9"/>
<evidence type="ECO:0000313" key="1">
    <source>
        <dbReference type="EMBL" id="ERJ76482.1"/>
    </source>
</evidence>
<dbReference type="Proteomes" id="UP000016617">
    <property type="component" value="Unassembled WGS sequence"/>
</dbReference>
<comment type="caution">
    <text evidence="1">The sequence shown here is derived from an EMBL/GenBank/DDBJ whole genome shotgun (WGS) entry which is preliminary data.</text>
</comment>
<name>U2J8W4_9STRE</name>
<protein>
    <submittedName>
        <fullName evidence="1">Uncharacterized protein</fullName>
    </submittedName>
</protein>
<dbReference type="AlphaFoldDB" id="U2J8W4"/>
<organism evidence="1 2">
    <name type="scientific">Streptococcus sobrinus W1703</name>
    <dbReference type="NCBI Taxonomy" id="1227275"/>
    <lineage>
        <taxon>Bacteria</taxon>
        <taxon>Bacillati</taxon>
        <taxon>Bacillota</taxon>
        <taxon>Bacilli</taxon>
        <taxon>Lactobacillales</taxon>
        <taxon>Streptococcaceae</taxon>
        <taxon>Streptococcus</taxon>
    </lineage>
</organism>
<reference evidence="1 2" key="1">
    <citation type="submission" date="2013-06" db="EMBL/GenBank/DDBJ databases">
        <authorList>
            <person name="Weinstock G."/>
            <person name="Sodergren E."/>
            <person name="Lobos E.A."/>
            <person name="Fulton L."/>
            <person name="Fulton R."/>
            <person name="Courtney L."/>
            <person name="Fronick C."/>
            <person name="O'Laughlin M."/>
            <person name="Godfrey J."/>
            <person name="Wilson R.M."/>
            <person name="Miner T."/>
            <person name="Farmer C."/>
            <person name="Delehaunty K."/>
            <person name="Cordes M."/>
            <person name="Minx P."/>
            <person name="Tomlinson C."/>
            <person name="Chen J."/>
            <person name="Wollam A."/>
            <person name="Pepin K.H."/>
            <person name="Bhonagiri V."/>
            <person name="Zhang X."/>
            <person name="Warren W."/>
            <person name="Mitreva M."/>
            <person name="Mardis E.R."/>
            <person name="Wilson R.K."/>
        </authorList>
    </citation>
    <scope>NUCLEOTIDE SEQUENCE [LARGE SCALE GENOMIC DNA]</scope>
    <source>
        <strain evidence="1 2">W1703</strain>
    </source>
</reference>
<proteinExistence type="predicted"/>
<accession>U2J8W4</accession>
<evidence type="ECO:0000313" key="2">
    <source>
        <dbReference type="Proteomes" id="UP000016617"/>
    </source>
</evidence>